<gene>
    <name evidence="4" type="ORF">CBW65_22630</name>
</gene>
<accession>A0A1Y0IVW5</accession>
<feature type="domain" description="SLH" evidence="3">
    <location>
        <begin position="29"/>
        <end position="92"/>
    </location>
</feature>
<dbReference type="InterPro" id="IPR051465">
    <property type="entry name" value="Cell_Envelope_Struct_Comp"/>
</dbReference>
<dbReference type="SUPFAM" id="SSF49373">
    <property type="entry name" value="Invasin/intimin cell-adhesion fragments"/>
    <property type="match status" value="1"/>
</dbReference>
<feature type="signal peptide" evidence="2">
    <location>
        <begin position="1"/>
        <end position="28"/>
    </location>
</feature>
<dbReference type="PANTHER" id="PTHR43308:SF5">
    <property type="entry name" value="S-LAYER PROTEIN _ PEPTIDOGLYCAN ENDO-BETA-N-ACETYLGLUCOSAMINIDASE"/>
    <property type="match status" value="1"/>
</dbReference>
<feature type="region of interest" description="Disordered" evidence="1">
    <location>
        <begin position="359"/>
        <end position="397"/>
    </location>
</feature>
<keyword evidence="2" id="KW-0732">Signal</keyword>
<dbReference type="RefSeq" id="WP_087458820.1">
    <property type="nucleotide sequence ID" value="NZ_CP021434.1"/>
</dbReference>
<feature type="domain" description="SLH" evidence="3">
    <location>
        <begin position="93"/>
        <end position="159"/>
    </location>
</feature>
<name>A0A1Y0IVW5_9BACL</name>
<keyword evidence="5" id="KW-1185">Reference proteome</keyword>
<evidence type="ECO:0000256" key="2">
    <source>
        <dbReference type="SAM" id="SignalP"/>
    </source>
</evidence>
<evidence type="ECO:0000313" key="4">
    <source>
        <dbReference type="EMBL" id="ARU63484.1"/>
    </source>
</evidence>
<organism evidence="4 5">
    <name type="scientific">Tumebacillus avium</name>
    <dbReference type="NCBI Taxonomy" id="1903704"/>
    <lineage>
        <taxon>Bacteria</taxon>
        <taxon>Bacillati</taxon>
        <taxon>Bacillota</taxon>
        <taxon>Bacilli</taxon>
        <taxon>Bacillales</taxon>
        <taxon>Alicyclobacillaceae</taxon>
        <taxon>Tumebacillus</taxon>
    </lineage>
</organism>
<dbReference type="PROSITE" id="PS51272">
    <property type="entry name" value="SLH"/>
    <property type="match status" value="3"/>
</dbReference>
<sequence length="397" mass="42294">MAKNRFKFLTSAVATAALIGTLVNPASAAEGSAFKDISDSYAEEAIMFLNQYEILMGVSDTEFAPTQKMTREQFATMLVKAHAPNNAPKLNKAFVDNTKQTEWYYNFVQTAFDEKIMSGVGKNKAGQDVFGVGQSMTREQALVATMNMFGMTDLVDPEATPDFDDADKISDWAKGYVALAQEMGIAFGTGNGMFDPQVATTREMGAQMLFKTTMEIVENGTFVNIGFGGFENVVAGQETAFTVSAATLNVPEEMALRYRATLVGKDGTPVANQTISYQTELGWLSFTTDANGVAFFGPAAGFKPAEIGLESEEGLTTNFKTTMATAGDYTLKVAFVDATTSEVLGAEFTKDFTVAAAATTETGTTETGTTETGTTETGTTETGTTETGTTETGTVVE</sequence>
<dbReference type="InterPro" id="IPR008964">
    <property type="entry name" value="Invasin/intimin_cell_adhesion"/>
</dbReference>
<feature type="chain" id="PRO_5012101197" description="SLH domain-containing protein" evidence="2">
    <location>
        <begin position="29"/>
        <end position="397"/>
    </location>
</feature>
<protein>
    <recommendedName>
        <fullName evidence="3">SLH domain-containing protein</fullName>
    </recommendedName>
</protein>
<reference evidence="5" key="1">
    <citation type="submission" date="2017-05" db="EMBL/GenBank/DDBJ databases">
        <authorList>
            <person name="Sung H."/>
        </authorList>
    </citation>
    <scope>NUCLEOTIDE SEQUENCE [LARGE SCALE GENOMIC DNA]</scope>
    <source>
        <strain evidence="5">AR23208</strain>
    </source>
</reference>
<dbReference type="PANTHER" id="PTHR43308">
    <property type="entry name" value="OUTER MEMBRANE PROTEIN ALPHA-RELATED"/>
    <property type="match status" value="1"/>
</dbReference>
<dbReference type="Pfam" id="PF00395">
    <property type="entry name" value="SLH"/>
    <property type="match status" value="3"/>
</dbReference>
<proteinExistence type="predicted"/>
<dbReference type="EMBL" id="CP021434">
    <property type="protein sequence ID" value="ARU63484.1"/>
    <property type="molecule type" value="Genomic_DNA"/>
</dbReference>
<dbReference type="Proteomes" id="UP000195437">
    <property type="component" value="Chromosome"/>
</dbReference>
<dbReference type="OrthoDB" id="9798935at2"/>
<dbReference type="AlphaFoldDB" id="A0A1Y0IVW5"/>
<feature type="domain" description="SLH" evidence="3">
    <location>
        <begin position="160"/>
        <end position="223"/>
    </location>
</feature>
<dbReference type="KEGG" id="tum:CBW65_22630"/>
<evidence type="ECO:0000259" key="3">
    <source>
        <dbReference type="PROSITE" id="PS51272"/>
    </source>
</evidence>
<evidence type="ECO:0000313" key="5">
    <source>
        <dbReference type="Proteomes" id="UP000195437"/>
    </source>
</evidence>
<dbReference type="InterPro" id="IPR001119">
    <property type="entry name" value="SLH_dom"/>
</dbReference>
<evidence type="ECO:0000256" key="1">
    <source>
        <dbReference type="SAM" id="MobiDB-lite"/>
    </source>
</evidence>